<keyword evidence="2" id="KW-0809">Transit peptide</keyword>
<dbReference type="InterPro" id="IPR054059">
    <property type="entry name" value="MORF/ORRM1/DAG-like_MORF"/>
</dbReference>
<keyword evidence="1" id="KW-0507">mRNA processing</keyword>
<dbReference type="Pfam" id="PF21864">
    <property type="entry name" value="MORF_dom"/>
    <property type="match status" value="2"/>
</dbReference>
<dbReference type="PANTHER" id="PTHR31346:SF11">
    <property type="entry name" value="ORGANELLE RRM DOMAIN-CONTAINING PROTEIN 1, CHLOROPLASTIC"/>
    <property type="match status" value="1"/>
</dbReference>
<dbReference type="GO" id="GO:0016554">
    <property type="term" value="P:cytidine to uridine editing"/>
    <property type="evidence" value="ECO:0007669"/>
    <property type="project" value="InterPro"/>
</dbReference>
<dbReference type="InterPro" id="IPR039206">
    <property type="entry name" value="MORF/ORRM1/DAG-like"/>
</dbReference>
<evidence type="ECO:0000256" key="1">
    <source>
        <dbReference type="ARBA" id="ARBA00022664"/>
    </source>
</evidence>
<dbReference type="GO" id="GO:0006397">
    <property type="term" value="P:mRNA processing"/>
    <property type="evidence" value="ECO:0007669"/>
    <property type="project" value="UniProtKB-KW"/>
</dbReference>
<dbReference type="InterPro" id="IPR037045">
    <property type="entry name" value="S8pro/Inhibitor_I9_sf"/>
</dbReference>
<accession>A0A2N9HS93</accession>
<dbReference type="AlphaFoldDB" id="A0A2N9HS93"/>
<dbReference type="EMBL" id="OIVN01004002">
    <property type="protein sequence ID" value="SPD14908.1"/>
    <property type="molecule type" value="Genomic_DNA"/>
</dbReference>
<evidence type="ECO:0000259" key="3">
    <source>
        <dbReference type="Pfam" id="PF21864"/>
    </source>
</evidence>
<dbReference type="GO" id="GO:0005739">
    <property type="term" value="C:mitochondrion"/>
    <property type="evidence" value="ECO:0007669"/>
    <property type="project" value="TreeGrafter"/>
</dbReference>
<evidence type="ECO:0000313" key="4">
    <source>
        <dbReference type="EMBL" id="SPD14908.1"/>
    </source>
</evidence>
<protein>
    <recommendedName>
        <fullName evidence="3">MORF/ORRM1/DAG-like MORF domain-containing protein</fullName>
    </recommendedName>
</protein>
<name>A0A2N9HS93_FAGSY</name>
<sequence length="208" mass="23001">MVLMEAPPHGVNSKPQVIDYYVKTLERVLGSEKDAQMCIYDASWDTHLGFCCDIDEETSHELARLPGVLSVRPDLDYSCVKKDYSSSIIQSSYLSSSQIGSTLLFPVGNTKHWLVRLDKPGVGVVTKAQMVDYYAQILTKSNFGFCCELDDECARELAGVPGVLSVQPDKNFESENKDYGDFIVDAVLCGRDESFPWLDLGIGLGKAL</sequence>
<dbReference type="Gene3D" id="3.30.70.80">
    <property type="entry name" value="Peptidase S8 propeptide/proteinase inhibitor I9"/>
    <property type="match status" value="1"/>
</dbReference>
<organism evidence="4">
    <name type="scientific">Fagus sylvatica</name>
    <name type="common">Beechnut</name>
    <dbReference type="NCBI Taxonomy" id="28930"/>
    <lineage>
        <taxon>Eukaryota</taxon>
        <taxon>Viridiplantae</taxon>
        <taxon>Streptophyta</taxon>
        <taxon>Embryophyta</taxon>
        <taxon>Tracheophyta</taxon>
        <taxon>Spermatophyta</taxon>
        <taxon>Magnoliopsida</taxon>
        <taxon>eudicotyledons</taxon>
        <taxon>Gunneridae</taxon>
        <taxon>Pentapetalae</taxon>
        <taxon>rosids</taxon>
        <taxon>fabids</taxon>
        <taxon>Fagales</taxon>
        <taxon>Fagaceae</taxon>
        <taxon>Fagus</taxon>
    </lineage>
</organism>
<feature type="domain" description="MORF/ORRM1/DAG-like MORF" evidence="3">
    <location>
        <begin position="137"/>
        <end position="180"/>
    </location>
</feature>
<feature type="domain" description="MORF/ORRM1/DAG-like MORF" evidence="3">
    <location>
        <begin position="1"/>
        <end position="86"/>
    </location>
</feature>
<proteinExistence type="predicted"/>
<evidence type="ECO:0000256" key="2">
    <source>
        <dbReference type="ARBA" id="ARBA00022946"/>
    </source>
</evidence>
<reference evidence="4" key="1">
    <citation type="submission" date="2018-02" db="EMBL/GenBank/DDBJ databases">
        <authorList>
            <person name="Cohen D.B."/>
            <person name="Kent A.D."/>
        </authorList>
    </citation>
    <scope>NUCLEOTIDE SEQUENCE</scope>
</reference>
<dbReference type="GO" id="GO:0080156">
    <property type="term" value="P:mitochondrial mRNA modification"/>
    <property type="evidence" value="ECO:0007669"/>
    <property type="project" value="TreeGrafter"/>
</dbReference>
<dbReference type="PANTHER" id="PTHR31346">
    <property type="entry name" value="MULTIPLE ORGANELLAR RNA EDITING FACTOR 2, CHLOROPLASTIC-RELATED-RELATED"/>
    <property type="match status" value="1"/>
</dbReference>
<gene>
    <name evidence="4" type="ORF">FSB_LOCUS42790</name>
</gene>